<name>A0A4Q2EFN5_9ACTN</name>
<gene>
    <name evidence="2" type="ORF">C1706_13900</name>
</gene>
<proteinExistence type="predicted"/>
<dbReference type="Proteomes" id="UP000290624">
    <property type="component" value="Unassembled WGS sequence"/>
</dbReference>
<evidence type="ECO:0000313" key="3">
    <source>
        <dbReference type="Proteomes" id="UP000290624"/>
    </source>
</evidence>
<dbReference type="EMBL" id="PPCV01000018">
    <property type="protein sequence ID" value="RXW31094.1"/>
    <property type="molecule type" value="Genomic_DNA"/>
</dbReference>
<keyword evidence="3" id="KW-1185">Reference proteome</keyword>
<reference evidence="2 3" key="1">
    <citation type="submission" date="2018-01" db="EMBL/GenBank/DDBJ databases">
        <title>Lactibacter flavus gen. nov., sp. nov., a novel bacterium of the family Propionibacteriaceae isolated from raw milk and dairy products.</title>
        <authorList>
            <person name="Wenning M."/>
            <person name="Breitenwieser F."/>
            <person name="Huptas C."/>
            <person name="von Neubeck M."/>
            <person name="Busse H.-J."/>
            <person name="Scherer S."/>
        </authorList>
    </citation>
    <scope>NUCLEOTIDE SEQUENCE [LARGE SCALE GENOMIC DNA]</scope>
    <source>
        <strain evidence="2 3">VG341</strain>
    </source>
</reference>
<sequence>MWELAKRGLRSSGSTADSGLVDAVTEPTRRTRTPLAAKEIDAIHTARDNGESVMSIAQQFGVSLMTAWEKTQ</sequence>
<accession>A0A4Q2EFN5</accession>
<comment type="caution">
    <text evidence="2">The sequence shown here is derived from an EMBL/GenBank/DDBJ whole genome shotgun (WGS) entry which is preliminary data.</text>
</comment>
<organism evidence="2 3">
    <name type="scientific">Propioniciclava flava</name>
    <dbReference type="NCBI Taxonomy" id="2072026"/>
    <lineage>
        <taxon>Bacteria</taxon>
        <taxon>Bacillati</taxon>
        <taxon>Actinomycetota</taxon>
        <taxon>Actinomycetes</taxon>
        <taxon>Propionibacteriales</taxon>
        <taxon>Propionibacteriaceae</taxon>
        <taxon>Propioniciclava</taxon>
    </lineage>
</organism>
<evidence type="ECO:0000313" key="2">
    <source>
        <dbReference type="EMBL" id="RXW31094.1"/>
    </source>
</evidence>
<protein>
    <submittedName>
        <fullName evidence="2">Uncharacterized protein</fullName>
    </submittedName>
</protein>
<evidence type="ECO:0000256" key="1">
    <source>
        <dbReference type="SAM" id="MobiDB-lite"/>
    </source>
</evidence>
<feature type="region of interest" description="Disordered" evidence="1">
    <location>
        <begin position="1"/>
        <end position="32"/>
    </location>
</feature>
<dbReference type="AlphaFoldDB" id="A0A4Q2EFN5"/>